<feature type="region of interest" description="Disordered" evidence="1">
    <location>
        <begin position="1343"/>
        <end position="1389"/>
    </location>
</feature>
<proteinExistence type="predicted"/>
<evidence type="ECO:0000256" key="2">
    <source>
        <dbReference type="SAM" id="Phobius"/>
    </source>
</evidence>
<feature type="transmembrane region" description="Helical" evidence="2">
    <location>
        <begin position="915"/>
        <end position="936"/>
    </location>
</feature>
<evidence type="ECO:0000313" key="3">
    <source>
        <dbReference type="EMBL" id="GLC58381.1"/>
    </source>
</evidence>
<feature type="region of interest" description="Disordered" evidence="1">
    <location>
        <begin position="1188"/>
        <end position="1287"/>
    </location>
</feature>
<sequence>MDGGTCTTVTVAVGGTAWLYCQVCLYWSNDRGSCVKSTQDTVSHVCMADQFFPVIAASGGQPTVGNTAKLNNWNDGVGDRYCQWVRWNSSNYDTEVVRFTVKDGSGTCREAASPLQVTLQGISATCQSPRVVNNTLAGCGTGDQTNECLWTFNVPRPGTPAFNPQPPVPPAPSPAVKLPPPPVPAGPINGLGSFVGPVTSCKGVVQGGSGDLSAGEDGVVYGSATGNGWVIAALGTNCTDVYTGLPLPYEVSSSYYVFQEDDSESSGGSSSSRQSLVVTPVNKLLQYTGVSRTPVQVAYGMLGVNASSGLSGALAALKDNSAEARLTGVRMLYADALLSSFVVLATSALSNLPPSSLPLCATAARKVDAVYTALAARAATSGSIDLRAAGLLNTTILSVARTACNASASGLQAAGTTALAKQAEAMYGALAAQLNVGDGLDGEALSETAALLSAMPLRALSAATRASYVSQTRCTEALAATARGADGAAAAAQFVTDLPSLLAAAPVNLTLMAQGLGLSVLPPAADLNLTVRSSAGEMSGCPVDVQYLYPYTRTTAVTSSSGSVTLTGASCALVTVQAGCSDTTAAKTRTSLEVLLPPAARKAVVSPVAALATKAFLLRDADGEPPRHIGADDYARAYGSLGLDLPDDLAADTDFVRQEWPRGGVFDARVKLANARLTCVTGPTSRFISGFTGEDEDSVADDVMQRLSRDSRSGSGSSPSPSPLQLSSKDYLVLLVRSSCDSSREREQTRNSPQRGRRLQTAISDDLLESMYSTVASTVLASLQYLEELETQLLASNASVAAATPDGVLRKVTQVAVLQSSALGAALADLAVAASTGDAATTTRLTPSLTSQFTGDGLRQQVDAVQISSPPPAGNPAGAPGVDGSTGDDSGGSPAGSGGTAAAGAAASRDKSAPIGIIAGAVAGGVVAAALAVFIATRVASRRAHVASATAAGGDAVTAATASVVRDTVTAVDILPGEGGQGSALLSLPEALQRVQVSIVPPLPPSKPAPWRTAMHMSGAFAGDAGYAAAIAAAAGAGAGAGPSSGVFSPRNVLSTQSGTVYSAVAQDDLDAMDRNFKRFNSAPLRDDAAAAAAARQPPAASGPSMASLPGQIGRLLPLPPRLEPPPRRATVSGTAGELAAGSAAASGLAADIVGGRIATAREGREISVNGAEGKTVRSALAPRLSRQQLMRQHSGAGDAAADAAADDVDDGVLLPPPPPPPRRVTLSGAEGPAQLSSRPPLSAGGRRTESARRFTTLQAAGPHRLSQRNLRVDPPTAPSAPGSPPLIGDAPADGAATMMVVAGEDMPRRRVTASGWEDTLAATSRTFLQAARWSMRRMNLAVSQPPEPGLPVTRVSISGDGEPPGTPATGEAQAEDAASSARRLPTPRVMMLLRPRSGAVVPAPAPTAPELP</sequence>
<evidence type="ECO:0000256" key="1">
    <source>
        <dbReference type="SAM" id="MobiDB-lite"/>
    </source>
</evidence>
<feature type="compositionally biased region" description="Low complexity" evidence="1">
    <location>
        <begin position="875"/>
        <end position="888"/>
    </location>
</feature>
<feature type="region of interest" description="Disordered" evidence="1">
    <location>
        <begin position="1089"/>
        <end position="1133"/>
    </location>
</feature>
<evidence type="ECO:0000313" key="4">
    <source>
        <dbReference type="Proteomes" id="UP001165080"/>
    </source>
</evidence>
<keyword evidence="2" id="KW-1133">Transmembrane helix</keyword>
<feature type="region of interest" description="Disordered" evidence="1">
    <location>
        <begin position="866"/>
        <end position="903"/>
    </location>
</feature>
<gene>
    <name evidence="3" type="primary">PLEST010781</name>
    <name evidence="3" type="ORF">PLESTB_001352700</name>
</gene>
<feature type="compositionally biased region" description="Gly residues" evidence="1">
    <location>
        <begin position="889"/>
        <end position="901"/>
    </location>
</feature>
<comment type="caution">
    <text evidence="3">The sequence shown here is derived from an EMBL/GenBank/DDBJ whole genome shotgun (WGS) entry which is preliminary data.</text>
</comment>
<organism evidence="3 4">
    <name type="scientific">Pleodorina starrii</name>
    <dbReference type="NCBI Taxonomy" id="330485"/>
    <lineage>
        <taxon>Eukaryota</taxon>
        <taxon>Viridiplantae</taxon>
        <taxon>Chlorophyta</taxon>
        <taxon>core chlorophytes</taxon>
        <taxon>Chlorophyceae</taxon>
        <taxon>CS clade</taxon>
        <taxon>Chlamydomonadales</taxon>
        <taxon>Volvocaceae</taxon>
        <taxon>Pleodorina</taxon>
    </lineage>
</organism>
<name>A0A9W6F7C3_9CHLO</name>
<feature type="region of interest" description="Disordered" evidence="1">
    <location>
        <begin position="740"/>
        <end position="759"/>
    </location>
</feature>
<accession>A0A9W6F7C3</accession>
<dbReference type="EMBL" id="BRXU01000022">
    <property type="protein sequence ID" value="GLC58381.1"/>
    <property type="molecule type" value="Genomic_DNA"/>
</dbReference>
<feature type="compositionally biased region" description="Low complexity" evidence="1">
    <location>
        <begin position="1090"/>
        <end position="1100"/>
    </location>
</feature>
<keyword evidence="4" id="KW-1185">Reference proteome</keyword>
<keyword evidence="2" id="KW-0812">Transmembrane</keyword>
<keyword evidence="2" id="KW-0472">Membrane</keyword>
<reference evidence="3 4" key="1">
    <citation type="journal article" date="2023" name="Commun. Biol.">
        <title>Reorganization of the ancestral sex-determining regions during the evolution of trioecy in Pleodorina starrii.</title>
        <authorList>
            <person name="Takahashi K."/>
            <person name="Suzuki S."/>
            <person name="Kawai-Toyooka H."/>
            <person name="Yamamoto K."/>
            <person name="Hamaji T."/>
            <person name="Ootsuki R."/>
            <person name="Yamaguchi H."/>
            <person name="Kawachi M."/>
            <person name="Higashiyama T."/>
            <person name="Nozaki H."/>
        </authorList>
    </citation>
    <scope>NUCLEOTIDE SEQUENCE [LARGE SCALE GENOMIC DNA]</scope>
    <source>
        <strain evidence="3 4">NIES-4479</strain>
    </source>
</reference>
<dbReference type="Proteomes" id="UP001165080">
    <property type="component" value="Unassembled WGS sequence"/>
</dbReference>
<protein>
    <submittedName>
        <fullName evidence="3">Uncharacterized protein</fullName>
    </submittedName>
</protein>
<feature type="compositionally biased region" description="Pro residues" evidence="1">
    <location>
        <begin position="1276"/>
        <end position="1285"/>
    </location>
</feature>